<dbReference type="AlphaFoldDB" id="A0AA39KNP9"/>
<comment type="caution">
    <text evidence="1">Lacks conserved residue(s) required for the propagation of feature annotation.</text>
</comment>
<evidence type="ECO:0000259" key="3">
    <source>
        <dbReference type="PROSITE" id="PS50215"/>
    </source>
</evidence>
<dbReference type="PROSITE" id="PS50215">
    <property type="entry name" value="ADAM_MEPRO"/>
    <property type="match status" value="1"/>
</dbReference>
<evidence type="ECO:0000256" key="1">
    <source>
        <dbReference type="PROSITE-ProRule" id="PRU00276"/>
    </source>
</evidence>
<reference evidence="4" key="1">
    <citation type="journal article" date="2023" name="bioRxiv">
        <title>Scaffold-level genome assemblies of two parasitoid biocontrol wasps reveal the parthenogenesis mechanism and an associated novel virus.</title>
        <authorList>
            <person name="Inwood S."/>
            <person name="Skelly J."/>
            <person name="Guhlin J."/>
            <person name="Harrop T."/>
            <person name="Goldson S."/>
            <person name="Dearden P."/>
        </authorList>
    </citation>
    <scope>NUCLEOTIDE SEQUENCE</scope>
    <source>
        <strain evidence="4">Lincoln</strain>
        <tissue evidence="4">Whole body</tissue>
    </source>
</reference>
<dbReference type="InterPro" id="IPR024079">
    <property type="entry name" value="MetalloPept_cat_dom_sf"/>
</dbReference>
<organism evidence="4 5">
    <name type="scientific">Microctonus hyperodae</name>
    <name type="common">Parasitoid wasp</name>
    <dbReference type="NCBI Taxonomy" id="165561"/>
    <lineage>
        <taxon>Eukaryota</taxon>
        <taxon>Metazoa</taxon>
        <taxon>Ecdysozoa</taxon>
        <taxon>Arthropoda</taxon>
        <taxon>Hexapoda</taxon>
        <taxon>Insecta</taxon>
        <taxon>Pterygota</taxon>
        <taxon>Neoptera</taxon>
        <taxon>Endopterygota</taxon>
        <taxon>Hymenoptera</taxon>
        <taxon>Apocrita</taxon>
        <taxon>Ichneumonoidea</taxon>
        <taxon>Braconidae</taxon>
        <taxon>Euphorinae</taxon>
        <taxon>Microctonus</taxon>
    </lineage>
</organism>
<keyword evidence="5" id="KW-1185">Reference proteome</keyword>
<accession>A0AA39KNP9</accession>
<feature type="active site" evidence="1">
    <location>
        <position position="209"/>
    </location>
</feature>
<gene>
    <name evidence="4" type="ORF">PV327_001987</name>
</gene>
<evidence type="ECO:0000256" key="2">
    <source>
        <dbReference type="SAM" id="MobiDB-lite"/>
    </source>
</evidence>
<proteinExistence type="predicted"/>
<dbReference type="GO" id="GO:0006508">
    <property type="term" value="P:proteolysis"/>
    <property type="evidence" value="ECO:0007669"/>
    <property type="project" value="InterPro"/>
</dbReference>
<dbReference type="SUPFAM" id="SSF55486">
    <property type="entry name" value="Metalloproteases ('zincins'), catalytic domain"/>
    <property type="match status" value="1"/>
</dbReference>
<protein>
    <recommendedName>
        <fullName evidence="3">Peptidase M12B domain-containing protein</fullName>
    </recommendedName>
</protein>
<dbReference type="GO" id="GO:0004222">
    <property type="term" value="F:metalloendopeptidase activity"/>
    <property type="evidence" value="ECO:0007669"/>
    <property type="project" value="InterPro"/>
</dbReference>
<feature type="region of interest" description="Disordered" evidence="2">
    <location>
        <begin position="1"/>
        <end position="28"/>
    </location>
</feature>
<dbReference type="Proteomes" id="UP001168972">
    <property type="component" value="Unassembled WGS sequence"/>
</dbReference>
<sequence length="360" mass="40910">MDDKRKSFHRTGSTESSSKKFRGNNYKNNPKKTLYPEILLAVDVLSEINSMIQYPYEKSIMYVISYWNAVDMLLQNVKHVNIRINIAGIFIGKTADVMANIAEHTDYRSDDDSRVFISYKNALDNLGTYFHNHDEILRDSFDFLIWMTRAILTEGDEAQGRQNILGMASSPENCGGRHRNEIFITGKVTNRAVITHNDKYADYQIAARELAHLMFVNNDDVEITNGCHSSNCLSSNSMQSSGIMDPSNQQLDGYLMWSYCSEIHFEKYANSKASCCLLNFPYRSLGSSNFIEILTVEKQCECYKLRKADSMHYEGNICHEPLKCSNEHGHIENVALPLDGTPCVKTTTGFCKDNICVESN</sequence>
<feature type="domain" description="Peptidase M12B" evidence="3">
    <location>
        <begin position="36"/>
        <end position="281"/>
    </location>
</feature>
<name>A0AA39KNP9_MICHY</name>
<dbReference type="Pfam" id="PF01421">
    <property type="entry name" value="Reprolysin"/>
    <property type="match status" value="1"/>
</dbReference>
<dbReference type="Gene3D" id="3.40.390.10">
    <property type="entry name" value="Collagenase (Catalytic Domain)"/>
    <property type="match status" value="1"/>
</dbReference>
<evidence type="ECO:0000313" key="4">
    <source>
        <dbReference type="EMBL" id="KAK0168159.1"/>
    </source>
</evidence>
<reference evidence="4" key="2">
    <citation type="submission" date="2023-03" db="EMBL/GenBank/DDBJ databases">
        <authorList>
            <person name="Inwood S.N."/>
            <person name="Skelly J.G."/>
            <person name="Guhlin J."/>
            <person name="Harrop T.W.R."/>
            <person name="Goldson S.G."/>
            <person name="Dearden P.K."/>
        </authorList>
    </citation>
    <scope>NUCLEOTIDE SEQUENCE</scope>
    <source>
        <strain evidence="4">Lincoln</strain>
        <tissue evidence="4">Whole body</tissue>
    </source>
</reference>
<dbReference type="InterPro" id="IPR001590">
    <property type="entry name" value="Peptidase_M12B"/>
</dbReference>
<dbReference type="EMBL" id="JAQQBR010001831">
    <property type="protein sequence ID" value="KAK0168159.1"/>
    <property type="molecule type" value="Genomic_DNA"/>
</dbReference>
<evidence type="ECO:0000313" key="5">
    <source>
        <dbReference type="Proteomes" id="UP001168972"/>
    </source>
</evidence>
<comment type="caution">
    <text evidence="4">The sequence shown here is derived from an EMBL/GenBank/DDBJ whole genome shotgun (WGS) entry which is preliminary data.</text>
</comment>